<gene>
    <name evidence="3" type="primary">CCDC57_0</name>
    <name evidence="3" type="ORF">N1851_030720</name>
</gene>
<dbReference type="GO" id="GO:0005876">
    <property type="term" value="C:spindle microtubule"/>
    <property type="evidence" value="ECO:0007669"/>
    <property type="project" value="TreeGrafter"/>
</dbReference>
<accession>A0AA47NPS3</accession>
<name>A0AA47NPS3_MERPO</name>
<evidence type="ECO:0000256" key="1">
    <source>
        <dbReference type="SAM" id="Coils"/>
    </source>
</evidence>
<dbReference type="GO" id="GO:0045931">
    <property type="term" value="P:positive regulation of mitotic cell cycle"/>
    <property type="evidence" value="ECO:0007669"/>
    <property type="project" value="TreeGrafter"/>
</dbReference>
<feature type="region of interest" description="Disordered" evidence="2">
    <location>
        <begin position="482"/>
        <end position="565"/>
    </location>
</feature>
<dbReference type="InterPro" id="IPR042481">
    <property type="entry name" value="CCDC57"/>
</dbReference>
<dbReference type="GO" id="GO:0007099">
    <property type="term" value="P:centriole replication"/>
    <property type="evidence" value="ECO:0007669"/>
    <property type="project" value="TreeGrafter"/>
</dbReference>
<proteinExistence type="predicted"/>
<feature type="coiled-coil region" evidence="1">
    <location>
        <begin position="255"/>
        <end position="293"/>
    </location>
</feature>
<sequence length="666" mass="75776">MKAVEGREPADLEAQLAHKEREWKELQTRRVQQLESSLRDAQEQLSSLRQRFKQLRDDFQYNLAVLEDRDRELERYDAVAAKAQTVERARQEELSQLRIQLDKQAEQQLRETREREQQLRRSQLKATQHRVQLERLQGSMAGDIQQQREDYERMKRDLDQRIQEVEGELALQRQEMKADFDNELRLREHEFNLRMDEMHTVVLSHKIKVKLLSKETEFQAQAQQEAAEALQASQQLYGQTQAELQRTQLEHAETTALRDNRINELEKELKRTEAKLEQEKEEHITKHRALERALRERDGALAAQQGTLSLQTQAAETAATQARARLQDQQRVLAERDQTIERLHGELETTRCNWDKYIKQVSKETVARDTELLTVRETETRLKSELGRLRQETERFQQQLSAGLQREQALEQRRVQVELSWQRRCEETKTQHYLTSQDLIQNLTQARDQAQAELKERDRELEEASVLLQAVTEERNQVLQAAPAGPGPVASEQISRLHQQNSSLRAAVAQMRRDMEGLRTPLPPQPASSTRTPADPGAPVQHAAAPTGSSDATGPEGADLNAANRTFWPGRIRTSVGAAACWTRRSGVPPGVQVLEAGCGGERGPEALHVPPHLGHRGSQAAVLLVQAGDPAPTHGTRARRGGLPGTRGTAGNEVDLVWGRSSLDV</sequence>
<keyword evidence="1" id="KW-0175">Coiled coil</keyword>
<evidence type="ECO:0000313" key="4">
    <source>
        <dbReference type="Proteomes" id="UP001174136"/>
    </source>
</evidence>
<feature type="coiled-coil region" evidence="1">
    <location>
        <begin position="102"/>
        <end position="175"/>
    </location>
</feature>
<dbReference type="Proteomes" id="UP001174136">
    <property type="component" value="Unassembled WGS sequence"/>
</dbReference>
<dbReference type="GO" id="GO:0005814">
    <property type="term" value="C:centriole"/>
    <property type="evidence" value="ECO:0007669"/>
    <property type="project" value="TreeGrafter"/>
</dbReference>
<feature type="coiled-coil region" evidence="1">
    <location>
        <begin position="24"/>
        <end position="58"/>
    </location>
</feature>
<dbReference type="EMBL" id="JAOPHQ010005863">
    <property type="protein sequence ID" value="KAK0133756.1"/>
    <property type="molecule type" value="Genomic_DNA"/>
</dbReference>
<evidence type="ECO:0000313" key="3">
    <source>
        <dbReference type="EMBL" id="KAK0133756.1"/>
    </source>
</evidence>
<dbReference type="GO" id="GO:0060271">
    <property type="term" value="P:cilium assembly"/>
    <property type="evidence" value="ECO:0007669"/>
    <property type="project" value="TreeGrafter"/>
</dbReference>
<organism evidence="3 4">
    <name type="scientific">Merluccius polli</name>
    <name type="common">Benguela hake</name>
    <name type="synonym">Merluccius cadenati</name>
    <dbReference type="NCBI Taxonomy" id="89951"/>
    <lineage>
        <taxon>Eukaryota</taxon>
        <taxon>Metazoa</taxon>
        <taxon>Chordata</taxon>
        <taxon>Craniata</taxon>
        <taxon>Vertebrata</taxon>
        <taxon>Euteleostomi</taxon>
        <taxon>Actinopterygii</taxon>
        <taxon>Neopterygii</taxon>
        <taxon>Teleostei</taxon>
        <taxon>Neoteleostei</taxon>
        <taxon>Acanthomorphata</taxon>
        <taxon>Zeiogadaria</taxon>
        <taxon>Gadariae</taxon>
        <taxon>Gadiformes</taxon>
        <taxon>Gadoidei</taxon>
        <taxon>Merlucciidae</taxon>
        <taxon>Merluccius</taxon>
    </lineage>
</organism>
<dbReference type="PANTHER" id="PTHR46725">
    <property type="entry name" value="COILED-COIL DOMAIN-CONTAINING PROTEIN 57"/>
    <property type="match status" value="1"/>
</dbReference>
<comment type="caution">
    <text evidence="3">The sequence shown here is derived from an EMBL/GenBank/DDBJ whole genome shotgun (WGS) entry which is preliminary data.</text>
</comment>
<dbReference type="GO" id="GO:0034451">
    <property type="term" value="C:centriolar satellite"/>
    <property type="evidence" value="ECO:0007669"/>
    <property type="project" value="TreeGrafter"/>
</dbReference>
<feature type="compositionally biased region" description="Polar residues" evidence="2">
    <location>
        <begin position="492"/>
        <end position="504"/>
    </location>
</feature>
<dbReference type="PANTHER" id="PTHR46725:SF1">
    <property type="entry name" value="COILED-COIL DOMAIN-CONTAINING PROTEIN 57"/>
    <property type="match status" value="1"/>
</dbReference>
<keyword evidence="4" id="KW-1185">Reference proteome</keyword>
<dbReference type="AlphaFoldDB" id="A0AA47NPS3"/>
<feature type="region of interest" description="Disordered" evidence="2">
    <location>
        <begin position="630"/>
        <end position="651"/>
    </location>
</feature>
<evidence type="ECO:0000256" key="2">
    <source>
        <dbReference type="SAM" id="MobiDB-lite"/>
    </source>
</evidence>
<reference evidence="3" key="1">
    <citation type="journal article" date="2023" name="Front. Mar. Sci.">
        <title>A new Merluccius polli reference genome to investigate the effects of global change in West African waters.</title>
        <authorList>
            <person name="Mateo J.L."/>
            <person name="Blanco-Fernandez C."/>
            <person name="Garcia-Vazquez E."/>
            <person name="Machado-Schiaffino G."/>
        </authorList>
    </citation>
    <scope>NUCLEOTIDE SEQUENCE</scope>
    <source>
        <strain evidence="3">C29</strain>
        <tissue evidence="3">Fin</tissue>
    </source>
</reference>
<dbReference type="GO" id="GO:0007020">
    <property type="term" value="P:microtubule nucleation"/>
    <property type="evidence" value="ECO:0007669"/>
    <property type="project" value="TreeGrafter"/>
</dbReference>
<protein>
    <submittedName>
        <fullName evidence="3">Coiled-coil domain-containing protein 57</fullName>
    </submittedName>
</protein>